<dbReference type="Proteomes" id="UP001241605">
    <property type="component" value="Chromosome"/>
</dbReference>
<dbReference type="RefSeq" id="WP_282299100.1">
    <property type="nucleotide sequence ID" value="NZ_CP124616.1"/>
</dbReference>
<dbReference type="Gene3D" id="3.10.50.40">
    <property type="match status" value="1"/>
</dbReference>
<dbReference type="SUPFAM" id="SSF54534">
    <property type="entry name" value="FKBP-like"/>
    <property type="match status" value="1"/>
</dbReference>
<feature type="domain" description="PPIase FKBP-type" evidence="13">
    <location>
        <begin position="165"/>
        <end position="247"/>
    </location>
</feature>
<evidence type="ECO:0000256" key="10">
    <source>
        <dbReference type="HAMAP-Rule" id="MF_00303"/>
    </source>
</evidence>
<comment type="catalytic activity">
    <reaction evidence="1 10 11">
        <text>[protein]-peptidylproline (omega=180) = [protein]-peptidylproline (omega=0)</text>
        <dbReference type="Rhea" id="RHEA:16237"/>
        <dbReference type="Rhea" id="RHEA-COMP:10747"/>
        <dbReference type="Rhea" id="RHEA-COMP:10748"/>
        <dbReference type="ChEBI" id="CHEBI:83833"/>
        <dbReference type="ChEBI" id="CHEBI:83834"/>
        <dbReference type="EC" id="5.2.1.8"/>
    </reaction>
</comment>
<gene>
    <name evidence="10 14" type="primary">tig</name>
    <name evidence="14" type="ORF">QF118_10960</name>
</gene>
<dbReference type="Pfam" id="PF00254">
    <property type="entry name" value="FKBP_C"/>
    <property type="match status" value="1"/>
</dbReference>
<evidence type="ECO:0000256" key="11">
    <source>
        <dbReference type="PROSITE-ProRule" id="PRU00277"/>
    </source>
</evidence>
<keyword evidence="10 12" id="KW-0131">Cell cycle</keyword>
<comment type="function">
    <text evidence="8 10">Involved in protein export. Acts as a chaperone by maintaining the newly synthesized protein in an open conformation. Functions as a peptidyl-prolyl cis-trans isomerase.</text>
</comment>
<dbReference type="Pfam" id="PF05697">
    <property type="entry name" value="Trigger_N"/>
    <property type="match status" value="1"/>
</dbReference>
<evidence type="ECO:0000256" key="6">
    <source>
        <dbReference type="ARBA" id="ARBA00023186"/>
    </source>
</evidence>
<protein>
    <recommendedName>
        <fullName evidence="4 10">Trigger factor</fullName>
        <shortName evidence="10">TF</shortName>
        <ecNumber evidence="3 10">5.2.1.8</ecNumber>
    </recommendedName>
    <alternativeName>
        <fullName evidence="9 10">PPIase</fullName>
    </alternativeName>
</protein>
<comment type="similarity">
    <text evidence="2 10 12">Belongs to the FKBP-type PPIase family. Tig subfamily.</text>
</comment>
<dbReference type="Pfam" id="PF05698">
    <property type="entry name" value="Trigger_C"/>
    <property type="match status" value="1"/>
</dbReference>
<evidence type="ECO:0000259" key="13">
    <source>
        <dbReference type="PROSITE" id="PS50059"/>
    </source>
</evidence>
<keyword evidence="7 10" id="KW-0413">Isomerase</keyword>
<organism evidence="14 15">
    <name type="scientific">Tropicibacter oceani</name>
    <dbReference type="NCBI Taxonomy" id="3058420"/>
    <lineage>
        <taxon>Bacteria</taxon>
        <taxon>Pseudomonadati</taxon>
        <taxon>Pseudomonadota</taxon>
        <taxon>Alphaproteobacteria</taxon>
        <taxon>Rhodobacterales</taxon>
        <taxon>Roseobacteraceae</taxon>
        <taxon>Tropicibacter</taxon>
    </lineage>
</organism>
<name>A0ABY8QEN7_9RHOB</name>
<dbReference type="HAMAP" id="MF_00303">
    <property type="entry name" value="Trigger_factor_Tig"/>
    <property type="match status" value="1"/>
</dbReference>
<evidence type="ECO:0000256" key="7">
    <source>
        <dbReference type="ARBA" id="ARBA00023235"/>
    </source>
</evidence>
<dbReference type="InterPro" id="IPR027304">
    <property type="entry name" value="Trigger_fact/SurA_dom_sf"/>
</dbReference>
<reference evidence="14 15" key="1">
    <citation type="submission" date="2023-05" db="EMBL/GenBank/DDBJ databases">
        <title>YMD87, complete Genome.</title>
        <authorList>
            <person name="Zhang J."/>
            <person name="Xu X."/>
        </authorList>
    </citation>
    <scope>NUCLEOTIDE SEQUENCE [LARGE SCALE GENOMIC DNA]</scope>
    <source>
        <strain evidence="14 15">YMD87</strain>
    </source>
</reference>
<evidence type="ECO:0000313" key="15">
    <source>
        <dbReference type="Proteomes" id="UP001241605"/>
    </source>
</evidence>
<dbReference type="GO" id="GO:0003755">
    <property type="term" value="F:peptidyl-prolyl cis-trans isomerase activity"/>
    <property type="evidence" value="ECO:0007669"/>
    <property type="project" value="UniProtKB-EC"/>
</dbReference>
<evidence type="ECO:0000256" key="8">
    <source>
        <dbReference type="ARBA" id="ARBA00024849"/>
    </source>
</evidence>
<evidence type="ECO:0000256" key="4">
    <source>
        <dbReference type="ARBA" id="ARBA00016902"/>
    </source>
</evidence>
<evidence type="ECO:0000256" key="2">
    <source>
        <dbReference type="ARBA" id="ARBA00005464"/>
    </source>
</evidence>
<proteinExistence type="inferred from homology"/>
<keyword evidence="15" id="KW-1185">Reference proteome</keyword>
<dbReference type="PROSITE" id="PS50059">
    <property type="entry name" value="FKBP_PPIASE"/>
    <property type="match status" value="1"/>
</dbReference>
<dbReference type="SUPFAM" id="SSF109998">
    <property type="entry name" value="Triger factor/SurA peptide-binding domain-like"/>
    <property type="match status" value="1"/>
</dbReference>
<accession>A0ABY8QEN7</accession>
<keyword evidence="10 12" id="KW-0132">Cell division</keyword>
<evidence type="ECO:0000256" key="5">
    <source>
        <dbReference type="ARBA" id="ARBA00023110"/>
    </source>
</evidence>
<dbReference type="InterPro" id="IPR036611">
    <property type="entry name" value="Trigger_fac_ribosome-bd_sf"/>
</dbReference>
<dbReference type="InterPro" id="IPR008880">
    <property type="entry name" value="Trigger_fac_C"/>
</dbReference>
<dbReference type="InterPro" id="IPR008881">
    <property type="entry name" value="Trigger_fac_ribosome-bd_bac"/>
</dbReference>
<comment type="subcellular location">
    <subcellularLocation>
        <location evidence="10">Cytoplasm</location>
    </subcellularLocation>
    <text evidence="10">About half TF is bound to the ribosome near the polypeptide exit tunnel while the other half is free in the cytoplasm.</text>
</comment>
<dbReference type="NCBIfam" id="TIGR00115">
    <property type="entry name" value="tig"/>
    <property type="match status" value="1"/>
</dbReference>
<evidence type="ECO:0000256" key="3">
    <source>
        <dbReference type="ARBA" id="ARBA00013194"/>
    </source>
</evidence>
<keyword evidence="6 10" id="KW-0143">Chaperone</keyword>
<dbReference type="PIRSF" id="PIRSF003095">
    <property type="entry name" value="Trigger_factor"/>
    <property type="match status" value="1"/>
</dbReference>
<dbReference type="InterPro" id="IPR001179">
    <property type="entry name" value="PPIase_FKBP_dom"/>
</dbReference>
<keyword evidence="10" id="KW-0963">Cytoplasm</keyword>
<dbReference type="InterPro" id="IPR046357">
    <property type="entry name" value="PPIase_dom_sf"/>
</dbReference>
<evidence type="ECO:0000313" key="14">
    <source>
        <dbReference type="EMBL" id="WGW02466.1"/>
    </source>
</evidence>
<evidence type="ECO:0000256" key="9">
    <source>
        <dbReference type="ARBA" id="ARBA00029986"/>
    </source>
</evidence>
<dbReference type="EC" id="5.2.1.8" evidence="3 10"/>
<dbReference type="EMBL" id="CP124616">
    <property type="protein sequence ID" value="WGW02466.1"/>
    <property type="molecule type" value="Genomic_DNA"/>
</dbReference>
<sequence>MQVTETLNEGLKRAYAITVTAAELDAKVNEKLVEAQPEIEMKGFRKGKVPMPLLRKQFGQRLLGESMQEVIDGAMNKHFEDSGDRPAMQPAVKMVNEDWKEGDDVNVEMSYEKLPEVPEVDFSGIKIEKLVAKADDASVDEALANLAETAQDFKDRKKGSKAKDGDQVVIDFLGKVDGVAFDGGAAEDYPLVLGSGSFIPGFEEQLVGVKAGEEKAVEVKFPEEYGAENLAGKDAVFDVTVKAVKEPVAAEINDELAQKFGAEDLEALKGQIRERLEAEYVGAARAVMKRALLDELDGLVSFDLPPSLVEAEAKQIAHQLYHEEHPDDHGHDHGEIAPTDEHNKLAERRVRLGLLLAELGQKAEVEVTDSEMTQAIMNQARQYPGQERAFFDYVRQNPQMQQQLRAPIFEDKVIDHIAAGAQVTEKEVSKDDLQKAVEALDDE</sequence>
<evidence type="ECO:0000256" key="12">
    <source>
        <dbReference type="RuleBase" id="RU003914"/>
    </source>
</evidence>
<comment type="domain">
    <text evidence="10">Consists of 3 domains; the N-terminus binds the ribosome, the middle domain has PPIase activity, while the C-terminus has intrinsic chaperone activity on its own.</text>
</comment>
<dbReference type="InterPro" id="IPR005215">
    <property type="entry name" value="Trig_fac"/>
</dbReference>
<dbReference type="Gene3D" id="3.30.70.1050">
    <property type="entry name" value="Trigger factor ribosome-binding domain"/>
    <property type="match status" value="1"/>
</dbReference>
<evidence type="ECO:0000256" key="1">
    <source>
        <dbReference type="ARBA" id="ARBA00000971"/>
    </source>
</evidence>
<dbReference type="SUPFAM" id="SSF102735">
    <property type="entry name" value="Trigger factor ribosome-binding domain"/>
    <property type="match status" value="1"/>
</dbReference>
<keyword evidence="5 10" id="KW-0697">Rotamase</keyword>
<dbReference type="Gene3D" id="1.10.3120.10">
    <property type="entry name" value="Trigger factor, C-terminal domain"/>
    <property type="match status" value="1"/>
</dbReference>
<dbReference type="InterPro" id="IPR037041">
    <property type="entry name" value="Trigger_fac_C_sf"/>
</dbReference>